<sequence length="205" mass="23695">MSFEKLNSLAAVYYSAPSSEALRSLYDEAANVFRRDNQRKILATRLGDENDADELFDAAILKLSRRPAMANFGGYLSITLKNARRDFVKSMTRHRRRYELSLDVKAEDAPTSEPTTGETVEDEYFSLQRKKEIDQLQLIDFLVNDPTQVDRETILIVSQFSQYASITALSKALGMHHEYVKRKLRRLSRRYDSNRFGDYSEYLAV</sequence>
<gene>
    <name evidence="1" type="ORF">GCM10008933_28210</name>
</gene>
<comment type="caution">
    <text evidence="1">The sequence shown here is derived from an EMBL/GenBank/DDBJ whole genome shotgun (WGS) entry which is preliminary data.</text>
</comment>
<dbReference type="EMBL" id="BAAACX010000011">
    <property type="protein sequence ID" value="GAA0395912.1"/>
    <property type="molecule type" value="Genomic_DNA"/>
</dbReference>
<organism evidence="1 2">
    <name type="scientific">Paenibacillus motobuensis</name>
    <dbReference type="NCBI Taxonomy" id="295324"/>
    <lineage>
        <taxon>Bacteria</taxon>
        <taxon>Bacillati</taxon>
        <taxon>Bacillota</taxon>
        <taxon>Bacilli</taxon>
        <taxon>Bacillales</taxon>
        <taxon>Paenibacillaceae</taxon>
        <taxon>Paenibacillus</taxon>
    </lineage>
</organism>
<reference evidence="2" key="1">
    <citation type="journal article" date="2019" name="Int. J. Syst. Evol. Microbiol.">
        <title>The Global Catalogue of Microorganisms (GCM) 10K type strain sequencing project: providing services to taxonomists for standard genome sequencing and annotation.</title>
        <authorList>
            <consortium name="The Broad Institute Genomics Platform"/>
            <consortium name="The Broad Institute Genome Sequencing Center for Infectious Disease"/>
            <person name="Wu L."/>
            <person name="Ma J."/>
        </authorList>
    </citation>
    <scope>NUCLEOTIDE SEQUENCE [LARGE SCALE GENOMIC DNA]</scope>
    <source>
        <strain evidence="2">JCM 12774</strain>
    </source>
</reference>
<accession>A0ABP3ICW2</accession>
<dbReference type="SUPFAM" id="SSF88946">
    <property type="entry name" value="Sigma2 domain of RNA polymerase sigma factors"/>
    <property type="match status" value="1"/>
</dbReference>
<dbReference type="InterPro" id="IPR013325">
    <property type="entry name" value="RNA_pol_sigma_r2"/>
</dbReference>
<evidence type="ECO:0008006" key="3">
    <source>
        <dbReference type="Google" id="ProtNLM"/>
    </source>
</evidence>
<evidence type="ECO:0000313" key="1">
    <source>
        <dbReference type="EMBL" id="GAA0395912.1"/>
    </source>
</evidence>
<proteinExistence type="predicted"/>
<protein>
    <recommendedName>
        <fullName evidence="3">RNA polymerase sigma-70 region 2 domain-containing protein</fullName>
    </recommendedName>
</protein>
<name>A0ABP3ICW2_9BACL</name>
<dbReference type="Proteomes" id="UP001500340">
    <property type="component" value="Unassembled WGS sequence"/>
</dbReference>
<evidence type="ECO:0000313" key="2">
    <source>
        <dbReference type="Proteomes" id="UP001500340"/>
    </source>
</evidence>
<keyword evidence="2" id="KW-1185">Reference proteome</keyword>